<evidence type="ECO:0000313" key="1">
    <source>
        <dbReference type="EMBL" id="GAA4434240.1"/>
    </source>
</evidence>
<keyword evidence="2" id="KW-1185">Reference proteome</keyword>
<dbReference type="EMBL" id="BAABHC010000014">
    <property type="protein sequence ID" value="GAA4434240.1"/>
    <property type="molecule type" value="Genomic_DNA"/>
</dbReference>
<gene>
    <name evidence="1" type="ORF">GCM10023188_24940</name>
</gene>
<accession>A0ABP8LSE1</accession>
<sequence>MSKFPKDLGFIFQQISFKMPKFPTFPTLYDEVIAVSIMKLREWGYLKPNQRRSGTLNWSSNGHTIGSISIVVDTRYDWSHVELNYKHRDKPVNYTVDLVSVPSNIGKGVVWYFQCPHTGKRCRKLYSIGERFLHREAYTGCMYESQTHSQKNRKLFKLYEKVFSSDKLYEQLYSKHFRSSYAGKPTKRFVKLMQKIKESERITYREKQLLLMA</sequence>
<reference evidence="2" key="1">
    <citation type="journal article" date="2019" name="Int. J. Syst. Evol. Microbiol.">
        <title>The Global Catalogue of Microorganisms (GCM) 10K type strain sequencing project: providing services to taxonomists for standard genome sequencing and annotation.</title>
        <authorList>
            <consortium name="The Broad Institute Genomics Platform"/>
            <consortium name="The Broad Institute Genome Sequencing Center for Infectious Disease"/>
            <person name="Wu L."/>
            <person name="Ma J."/>
        </authorList>
    </citation>
    <scope>NUCLEOTIDE SEQUENCE [LARGE SCALE GENOMIC DNA]</scope>
    <source>
        <strain evidence="2">JCM 17926</strain>
    </source>
</reference>
<comment type="caution">
    <text evidence="1">The sequence shown here is derived from an EMBL/GenBank/DDBJ whole genome shotgun (WGS) entry which is preliminary data.</text>
</comment>
<dbReference type="Proteomes" id="UP001500552">
    <property type="component" value="Unassembled WGS sequence"/>
</dbReference>
<protein>
    <submittedName>
        <fullName evidence="1">Uncharacterized protein</fullName>
    </submittedName>
</protein>
<evidence type="ECO:0000313" key="2">
    <source>
        <dbReference type="Proteomes" id="UP001500552"/>
    </source>
</evidence>
<proteinExistence type="predicted"/>
<organism evidence="1 2">
    <name type="scientific">Pontibacter saemangeumensis</name>
    <dbReference type="NCBI Taxonomy" id="1084525"/>
    <lineage>
        <taxon>Bacteria</taxon>
        <taxon>Pseudomonadati</taxon>
        <taxon>Bacteroidota</taxon>
        <taxon>Cytophagia</taxon>
        <taxon>Cytophagales</taxon>
        <taxon>Hymenobacteraceae</taxon>
        <taxon>Pontibacter</taxon>
    </lineage>
</organism>
<name>A0ABP8LSE1_9BACT</name>